<evidence type="ECO:0000313" key="2">
    <source>
        <dbReference type="Proteomes" id="UP000309542"/>
    </source>
</evidence>
<name>A0A4U1L7J2_STRMT</name>
<accession>A0A4U1L7J2</accession>
<dbReference type="Proteomes" id="UP000309542">
    <property type="component" value="Unassembled WGS sequence"/>
</dbReference>
<dbReference type="InterPro" id="IPR041893">
    <property type="entry name" value="ArdA_dom3"/>
</dbReference>
<evidence type="ECO:0000313" key="1">
    <source>
        <dbReference type="EMBL" id="TKD52423.1"/>
    </source>
</evidence>
<sequence>MDLTALILDTRSKKVKQFSLPADVEYIASEFGYDREDVVFTIQSIEELPTLNCEGLTLELANELAENVEDVDEDLVLSFIESESSDPKYLAGVEFDDCSLYSDVATDRELGEYLVEEVGVELSKEKLLLYIDYEKFGRDFRLEEGGSFVDKGYFVSR</sequence>
<dbReference type="EMBL" id="SWFJ01000004">
    <property type="protein sequence ID" value="TKD52423.1"/>
    <property type="molecule type" value="Genomic_DNA"/>
</dbReference>
<protein>
    <submittedName>
        <fullName evidence="1">Antirestriction protein ArdA</fullName>
    </submittedName>
</protein>
<dbReference type="InterPro" id="IPR009899">
    <property type="entry name" value="ArdA"/>
</dbReference>
<comment type="caution">
    <text evidence="1">The sequence shown here is derived from an EMBL/GenBank/DDBJ whole genome shotgun (WGS) entry which is preliminary data.</text>
</comment>
<proteinExistence type="predicted"/>
<gene>
    <name evidence="1" type="ORF">FBF73_03685</name>
</gene>
<dbReference type="Pfam" id="PF07275">
    <property type="entry name" value="ArdA"/>
    <property type="match status" value="1"/>
</dbReference>
<dbReference type="AlphaFoldDB" id="A0A4U1L7J2"/>
<reference evidence="1 2" key="1">
    <citation type="submission" date="2019-04" db="EMBL/GenBank/DDBJ databases">
        <title>Genome sequence of Streptococcus mitis strain ColumbLawn.</title>
        <authorList>
            <person name="Mungovan B.A."/>
            <person name="Maclea K.S."/>
        </authorList>
    </citation>
    <scope>NUCLEOTIDE SEQUENCE [LARGE SCALE GENOMIC DNA]</scope>
    <source>
        <strain evidence="1 2">ColumbLawn</strain>
    </source>
</reference>
<dbReference type="Gene3D" id="1.10.10.1190">
    <property type="entry name" value="Antirestriction protein ArdA, domain 3"/>
    <property type="match status" value="1"/>
</dbReference>
<organism evidence="1 2">
    <name type="scientific">Streptococcus mitis</name>
    <dbReference type="NCBI Taxonomy" id="28037"/>
    <lineage>
        <taxon>Bacteria</taxon>
        <taxon>Bacillati</taxon>
        <taxon>Bacillota</taxon>
        <taxon>Bacilli</taxon>
        <taxon>Lactobacillales</taxon>
        <taxon>Streptococcaceae</taxon>
        <taxon>Streptococcus</taxon>
        <taxon>Streptococcus mitis group</taxon>
    </lineage>
</organism>
<dbReference type="RefSeq" id="WP_136937005.1">
    <property type="nucleotide sequence ID" value="NZ_SWFJ01000004.1"/>
</dbReference>